<dbReference type="Pfam" id="PF01546">
    <property type="entry name" value="Peptidase_M20"/>
    <property type="match status" value="1"/>
</dbReference>
<dbReference type="InterPro" id="IPR002933">
    <property type="entry name" value="Peptidase_M20"/>
</dbReference>
<protein>
    <submittedName>
        <fullName evidence="4">Amidohydrolase</fullName>
    </submittedName>
</protein>
<dbReference type="InterPro" id="IPR011650">
    <property type="entry name" value="Peptidase_M20_dimer"/>
</dbReference>
<dbReference type="SUPFAM" id="SSF53187">
    <property type="entry name" value="Zn-dependent exopeptidases"/>
    <property type="match status" value="1"/>
</dbReference>
<dbReference type="GO" id="GO:0046872">
    <property type="term" value="F:metal ion binding"/>
    <property type="evidence" value="ECO:0007669"/>
    <property type="project" value="UniProtKB-KW"/>
</dbReference>
<evidence type="ECO:0000313" key="4">
    <source>
        <dbReference type="EMBL" id="QNO13449.1"/>
    </source>
</evidence>
<evidence type="ECO:0000313" key="5">
    <source>
        <dbReference type="Proteomes" id="UP000516160"/>
    </source>
</evidence>
<feature type="binding site" evidence="2">
    <location>
        <position position="158"/>
    </location>
    <ligand>
        <name>Mn(2+)</name>
        <dbReference type="ChEBI" id="CHEBI:29035"/>
        <label>2</label>
    </ligand>
</feature>
<proteinExistence type="predicted"/>
<dbReference type="PIRSF" id="PIRSF005962">
    <property type="entry name" value="Pept_M20D_amidohydro"/>
    <property type="match status" value="1"/>
</dbReference>
<keyword evidence="5" id="KW-1185">Reference proteome</keyword>
<feature type="binding site" evidence="2">
    <location>
        <position position="97"/>
    </location>
    <ligand>
        <name>Mn(2+)</name>
        <dbReference type="ChEBI" id="CHEBI:29035"/>
        <label>2</label>
    </ligand>
</feature>
<dbReference type="AlphaFoldDB" id="A0A7G9W437"/>
<feature type="domain" description="Peptidase M20 dimerisation" evidence="3">
    <location>
        <begin position="182"/>
        <end position="259"/>
    </location>
</feature>
<dbReference type="KEGG" id="acae:HYG86_01000"/>
<evidence type="ECO:0000256" key="1">
    <source>
        <dbReference type="ARBA" id="ARBA00022801"/>
    </source>
</evidence>
<dbReference type="GO" id="GO:0019877">
    <property type="term" value="P:diaminopimelate biosynthetic process"/>
    <property type="evidence" value="ECO:0007669"/>
    <property type="project" value="UniProtKB-ARBA"/>
</dbReference>
<feature type="binding site" evidence="2">
    <location>
        <position position="132"/>
    </location>
    <ligand>
        <name>Mn(2+)</name>
        <dbReference type="ChEBI" id="CHEBI:29035"/>
        <label>2</label>
    </ligand>
</feature>
<organism evidence="4 5">
    <name type="scientific">Alkalicella caledoniensis</name>
    <dbReference type="NCBI Taxonomy" id="2731377"/>
    <lineage>
        <taxon>Bacteria</taxon>
        <taxon>Bacillati</taxon>
        <taxon>Bacillota</taxon>
        <taxon>Clostridia</taxon>
        <taxon>Eubacteriales</taxon>
        <taxon>Proteinivoracaceae</taxon>
        <taxon>Alkalicella</taxon>
    </lineage>
</organism>
<dbReference type="PANTHER" id="PTHR11014:SF63">
    <property type="entry name" value="METALLOPEPTIDASE, PUTATIVE (AFU_ORTHOLOGUE AFUA_6G09600)-RELATED"/>
    <property type="match status" value="1"/>
</dbReference>
<feature type="binding site" evidence="2">
    <location>
        <position position="353"/>
    </location>
    <ligand>
        <name>Mn(2+)</name>
        <dbReference type="ChEBI" id="CHEBI:29035"/>
        <label>2</label>
    </ligand>
</feature>
<dbReference type="InterPro" id="IPR036264">
    <property type="entry name" value="Bact_exopeptidase_dim_dom"/>
</dbReference>
<keyword evidence="2" id="KW-0479">Metal-binding</keyword>
<dbReference type="GO" id="GO:0050118">
    <property type="term" value="F:N-acetyldiaminopimelate deacetylase activity"/>
    <property type="evidence" value="ECO:0007669"/>
    <property type="project" value="UniProtKB-ARBA"/>
</dbReference>
<dbReference type="FunFam" id="3.30.70.360:FF:000001">
    <property type="entry name" value="N-acetyldiaminopimelate deacetylase"/>
    <property type="match status" value="1"/>
</dbReference>
<dbReference type="CDD" id="cd03886">
    <property type="entry name" value="M20_Acy1"/>
    <property type="match status" value="1"/>
</dbReference>
<keyword evidence="1 4" id="KW-0378">Hydrolase</keyword>
<dbReference type="NCBIfam" id="TIGR01891">
    <property type="entry name" value="amidohydrolases"/>
    <property type="match status" value="1"/>
</dbReference>
<sequence>MIQLNNDFLNELTTIRRRLHQVPEISFDLPKTQAIITEYLSKYGYQFEEVAQTGIVAVKHGMSDTAIAFRADMDALMVTEETGVDYTSKHPGQMHACGHDGHMTMLLGLAKYMAQFEDLNRNLVFIFQPAEEGPGGAKTIIEEGILKRHNVEAIFGIHIFPNLDEGKIGLGKGPLMAQNGEVDILVKGRSSHGAMPHKGSDALVAASNLVMSYQSIVSRNLDPLEPAILTLGSVKGGEARNIIANKIELNGTIRAFNPEYYNLIKSKMDSINKGLEEMYDVNIEMEIRDFYPPVLNDENLFETALKSLERNQIEFVKPVMLAEDFAFYQQEIPGLFMFLGSKNTQQGYTHPLHSCYFNYNEKILLEGVKTYISICEQMDVF</sequence>
<keyword evidence="2" id="KW-0464">Manganese</keyword>
<dbReference type="RefSeq" id="WP_213167117.1">
    <property type="nucleotide sequence ID" value="NZ_CP058559.1"/>
</dbReference>
<dbReference type="Pfam" id="PF07687">
    <property type="entry name" value="M20_dimer"/>
    <property type="match status" value="1"/>
</dbReference>
<dbReference type="Proteomes" id="UP000516160">
    <property type="component" value="Chromosome"/>
</dbReference>
<name>A0A7G9W437_ALKCA</name>
<dbReference type="Gene3D" id="3.30.70.360">
    <property type="match status" value="1"/>
</dbReference>
<evidence type="ECO:0000259" key="3">
    <source>
        <dbReference type="Pfam" id="PF07687"/>
    </source>
</evidence>
<dbReference type="EMBL" id="CP058559">
    <property type="protein sequence ID" value="QNO13449.1"/>
    <property type="molecule type" value="Genomic_DNA"/>
</dbReference>
<evidence type="ECO:0000256" key="2">
    <source>
        <dbReference type="PIRSR" id="PIRSR005962-1"/>
    </source>
</evidence>
<dbReference type="PANTHER" id="PTHR11014">
    <property type="entry name" value="PEPTIDASE M20 FAMILY MEMBER"/>
    <property type="match status" value="1"/>
</dbReference>
<gene>
    <name evidence="4" type="ORF">HYG86_01000</name>
</gene>
<dbReference type="SUPFAM" id="SSF55031">
    <property type="entry name" value="Bacterial exopeptidase dimerisation domain"/>
    <property type="match status" value="1"/>
</dbReference>
<accession>A0A7G9W437</accession>
<dbReference type="InterPro" id="IPR017439">
    <property type="entry name" value="Amidohydrolase"/>
</dbReference>
<dbReference type="Gene3D" id="3.40.630.10">
    <property type="entry name" value="Zn peptidases"/>
    <property type="match status" value="1"/>
</dbReference>
<reference evidence="4 5" key="1">
    <citation type="submission" date="2020-07" db="EMBL/GenBank/DDBJ databases">
        <title>Alkalicella. sp. LB2 genome.</title>
        <authorList>
            <person name="Postec A."/>
            <person name="Quemeneur M."/>
        </authorList>
    </citation>
    <scope>NUCLEOTIDE SEQUENCE [LARGE SCALE GENOMIC DNA]</scope>
    <source>
        <strain evidence="4 5">LB2</strain>
    </source>
</reference>
<comment type="cofactor">
    <cofactor evidence="2">
        <name>Mn(2+)</name>
        <dbReference type="ChEBI" id="CHEBI:29035"/>
    </cofactor>
    <text evidence="2">The Mn(2+) ion enhances activity.</text>
</comment>
<feature type="binding site" evidence="2">
    <location>
        <position position="99"/>
    </location>
    <ligand>
        <name>Mn(2+)</name>
        <dbReference type="ChEBI" id="CHEBI:29035"/>
        <label>2</label>
    </ligand>
</feature>